<dbReference type="EMBL" id="CP017146">
    <property type="protein sequence ID" value="QHO69411.1"/>
    <property type="molecule type" value="Genomic_DNA"/>
</dbReference>
<name>A0A7L5AJW6_9MICO</name>
<feature type="chain" id="PRO_5038358847" description="CBM-cenC domain-containing protein" evidence="1">
    <location>
        <begin position="21"/>
        <end position="184"/>
    </location>
</feature>
<feature type="signal peptide" evidence="1">
    <location>
        <begin position="1"/>
        <end position="20"/>
    </location>
</feature>
<evidence type="ECO:0008006" key="4">
    <source>
        <dbReference type="Google" id="ProtNLM"/>
    </source>
</evidence>
<sequence length="184" mass="19216">MRVLATVVVLGLVGGAVAIAGTGNDFSEAAGADAAEARGANSAASTNVWPWRSSANGQLGPDYSTEVDAVAHTAVLEPESAIAVANLTVRPGQYVVRYAFEARLDSAWRPVELRCGVVDGNGTKAFLFDDSEPVRAGQGWVAYRAETTFSLPDITLGLRCFPSATGFSSASFRNVSLSVTTIPF</sequence>
<gene>
    <name evidence="2" type="ORF">BHD05_06885</name>
</gene>
<keyword evidence="1" id="KW-0732">Signal</keyword>
<organism evidence="2 3">
    <name type="scientific">Marisediminicola antarctica</name>
    <dbReference type="NCBI Taxonomy" id="674079"/>
    <lineage>
        <taxon>Bacteria</taxon>
        <taxon>Bacillati</taxon>
        <taxon>Actinomycetota</taxon>
        <taxon>Actinomycetes</taxon>
        <taxon>Micrococcales</taxon>
        <taxon>Microbacteriaceae</taxon>
        <taxon>Marisediminicola</taxon>
    </lineage>
</organism>
<dbReference type="KEGG" id="mant:BHD05_06885"/>
<dbReference type="AlphaFoldDB" id="A0A7L5AJW6"/>
<evidence type="ECO:0000313" key="2">
    <source>
        <dbReference type="EMBL" id="QHO69411.1"/>
    </source>
</evidence>
<dbReference type="Proteomes" id="UP000464507">
    <property type="component" value="Chromosome"/>
</dbReference>
<evidence type="ECO:0000313" key="3">
    <source>
        <dbReference type="Proteomes" id="UP000464507"/>
    </source>
</evidence>
<accession>A0A7L5AJW6</accession>
<evidence type="ECO:0000256" key="1">
    <source>
        <dbReference type="SAM" id="SignalP"/>
    </source>
</evidence>
<proteinExistence type="predicted"/>
<reference evidence="2 3" key="1">
    <citation type="submission" date="2016-09" db="EMBL/GenBank/DDBJ databases">
        <title>Complete genome sequence of microbes from the polar regions.</title>
        <authorList>
            <person name="Liao L."/>
            <person name="Chen B."/>
        </authorList>
    </citation>
    <scope>NUCLEOTIDE SEQUENCE [LARGE SCALE GENOMIC DNA]</scope>
    <source>
        <strain evidence="2 3">ZS314</strain>
    </source>
</reference>
<protein>
    <recommendedName>
        <fullName evidence="4">CBM-cenC domain-containing protein</fullName>
    </recommendedName>
</protein>
<keyword evidence="3" id="KW-1185">Reference proteome</keyword>